<dbReference type="InterPro" id="IPR027417">
    <property type="entry name" value="P-loop_NTPase"/>
</dbReference>
<comment type="caution">
    <text evidence="3">The sequence shown here is derived from an EMBL/GenBank/DDBJ whole genome shotgun (WGS) entry which is preliminary data.</text>
</comment>
<feature type="domain" description="DNA helicase Pif1-like 2B" evidence="2">
    <location>
        <begin position="181"/>
        <end position="224"/>
    </location>
</feature>
<keyword evidence="1" id="KW-0472">Membrane</keyword>
<protein>
    <submittedName>
        <fullName evidence="3">12493_t:CDS:1</fullName>
    </submittedName>
</protein>
<proteinExistence type="predicted"/>
<reference evidence="3" key="1">
    <citation type="submission" date="2021-06" db="EMBL/GenBank/DDBJ databases">
        <authorList>
            <person name="Kallberg Y."/>
            <person name="Tangrot J."/>
            <person name="Rosling A."/>
        </authorList>
    </citation>
    <scope>NUCLEOTIDE SEQUENCE</scope>
    <source>
        <strain evidence="3">FL966</strain>
    </source>
</reference>
<gene>
    <name evidence="3" type="ORF">CPELLU_LOCUS2183</name>
</gene>
<keyword evidence="1" id="KW-1133">Transmembrane helix</keyword>
<dbReference type="OrthoDB" id="3691720at2759"/>
<dbReference type="EMBL" id="CAJVQA010000902">
    <property type="protein sequence ID" value="CAG8495264.1"/>
    <property type="molecule type" value="Genomic_DNA"/>
</dbReference>
<dbReference type="Pfam" id="PF21530">
    <property type="entry name" value="Pif1_2B_dom"/>
    <property type="match status" value="1"/>
</dbReference>
<dbReference type="SUPFAM" id="SSF52540">
    <property type="entry name" value="P-loop containing nucleoside triphosphate hydrolases"/>
    <property type="match status" value="1"/>
</dbReference>
<dbReference type="PANTHER" id="PTHR10492:SF57">
    <property type="entry name" value="ATP-DEPENDENT DNA HELICASE"/>
    <property type="match status" value="1"/>
</dbReference>
<dbReference type="PANTHER" id="PTHR10492">
    <property type="match status" value="1"/>
</dbReference>
<evidence type="ECO:0000313" key="4">
    <source>
        <dbReference type="Proteomes" id="UP000789759"/>
    </source>
</evidence>
<evidence type="ECO:0000259" key="2">
    <source>
        <dbReference type="Pfam" id="PF21530"/>
    </source>
</evidence>
<feature type="transmembrane region" description="Helical" evidence="1">
    <location>
        <begin position="12"/>
        <end position="30"/>
    </location>
</feature>
<dbReference type="InterPro" id="IPR049163">
    <property type="entry name" value="Pif1-like_2B_dom"/>
</dbReference>
<keyword evidence="4" id="KW-1185">Reference proteome</keyword>
<accession>A0A9N8ZF19</accession>
<keyword evidence="1" id="KW-0812">Transmembrane</keyword>
<name>A0A9N8ZF19_9GLOM</name>
<sequence>MYFVYPSVSECYYLRLLLNIVCGATSFINLCTVNSILYPIFKDACTALGLLDDDAKWDQLMPERLWKKYFTFLTEDIHYQNSTINESSLTNTNLSNEALLYLLSILNKHSKCLEDFPNMPLPTNTFSTNLLITEELNYNIHDLTTIVETELSYPEGTGKTILYNANTIEEQTEAEHLYPVEFLNSLLIGGLPLHKLILKSEAPIILLRNINPSNSLCNRTRLICQTFQKHVIEAEIMTSYHSGNHIFLLRIIMSPSNTELPFTFKCQQFPIQPAFALTINKSQGQTLSYVGLYLLTSVFFHSQLYIACFRVTSHKHLKVLITNSTNKITNPISITSNIVYPEVC</sequence>
<evidence type="ECO:0000256" key="1">
    <source>
        <dbReference type="SAM" id="Phobius"/>
    </source>
</evidence>
<evidence type="ECO:0000313" key="3">
    <source>
        <dbReference type="EMBL" id="CAG8495264.1"/>
    </source>
</evidence>
<dbReference type="AlphaFoldDB" id="A0A9N8ZF19"/>
<dbReference type="Proteomes" id="UP000789759">
    <property type="component" value="Unassembled WGS sequence"/>
</dbReference>
<organism evidence="3 4">
    <name type="scientific">Cetraspora pellucida</name>
    <dbReference type="NCBI Taxonomy" id="1433469"/>
    <lineage>
        <taxon>Eukaryota</taxon>
        <taxon>Fungi</taxon>
        <taxon>Fungi incertae sedis</taxon>
        <taxon>Mucoromycota</taxon>
        <taxon>Glomeromycotina</taxon>
        <taxon>Glomeromycetes</taxon>
        <taxon>Diversisporales</taxon>
        <taxon>Gigasporaceae</taxon>
        <taxon>Cetraspora</taxon>
    </lineage>
</organism>